<proteinExistence type="inferred from homology"/>
<dbReference type="FunFam" id="1.20.5.500:FF:000001">
    <property type="entry name" value="Type II keratin 23"/>
    <property type="match status" value="1"/>
</dbReference>
<reference evidence="9" key="1">
    <citation type="submission" date="2025-08" db="UniProtKB">
        <authorList>
            <consortium name="RefSeq"/>
        </authorList>
    </citation>
    <scope>IDENTIFICATION</scope>
</reference>
<evidence type="ECO:0000256" key="6">
    <source>
        <dbReference type="SAM" id="MobiDB-lite"/>
    </source>
</evidence>
<accession>A0A1S3PFE5</accession>
<dbReference type="InterPro" id="IPR050405">
    <property type="entry name" value="Intermediate_filament"/>
</dbReference>
<keyword evidence="8" id="KW-1185">Reference proteome</keyword>
<evidence type="ECO:0000259" key="7">
    <source>
        <dbReference type="PROSITE" id="PS51842"/>
    </source>
</evidence>
<evidence type="ECO:0000256" key="3">
    <source>
        <dbReference type="ARBA" id="ARBA00061646"/>
    </source>
</evidence>
<evidence type="ECO:0000256" key="2">
    <source>
        <dbReference type="ARBA" id="ARBA00023054"/>
    </source>
</evidence>
<feature type="coiled-coil region" evidence="5">
    <location>
        <begin position="266"/>
        <end position="379"/>
    </location>
</feature>
<dbReference type="GeneID" id="106585106"/>
<gene>
    <name evidence="9" type="primary">LOC106585106</name>
</gene>
<dbReference type="FunFam" id="1.20.5.170:FF:000002">
    <property type="entry name" value="Type I keratin KA11"/>
    <property type="match status" value="1"/>
</dbReference>
<feature type="region of interest" description="Disordered" evidence="6">
    <location>
        <begin position="15"/>
        <end position="59"/>
    </location>
</feature>
<protein>
    <submittedName>
        <fullName evidence="9">Low molecular weight neuronal intermediate filament</fullName>
    </submittedName>
</protein>
<evidence type="ECO:0000313" key="9">
    <source>
        <dbReference type="RefSeq" id="XP_014026423.1"/>
    </source>
</evidence>
<feature type="compositionally biased region" description="Acidic residues" evidence="6">
    <location>
        <begin position="449"/>
        <end position="495"/>
    </location>
</feature>
<dbReference type="SMART" id="SM01391">
    <property type="entry name" value="Filament"/>
    <property type="match status" value="1"/>
</dbReference>
<feature type="region of interest" description="Disordered" evidence="6">
    <location>
        <begin position="439"/>
        <end position="513"/>
    </location>
</feature>
<evidence type="ECO:0000256" key="5">
    <source>
        <dbReference type="SAM" id="Coils"/>
    </source>
</evidence>
<comment type="similarity">
    <text evidence="3 4">Belongs to the intermediate filament family.</text>
</comment>
<dbReference type="SUPFAM" id="SSF90257">
    <property type="entry name" value="Myosin rod fragments"/>
    <property type="match status" value="1"/>
</dbReference>
<dbReference type="PANTHER" id="PTHR45652">
    <property type="entry name" value="GLIAL FIBRILLARY ACIDIC PROTEIN"/>
    <property type="match status" value="1"/>
</dbReference>
<evidence type="ECO:0000256" key="1">
    <source>
        <dbReference type="ARBA" id="ARBA00022754"/>
    </source>
</evidence>
<dbReference type="InterPro" id="IPR039008">
    <property type="entry name" value="IF_rod_dom"/>
</dbReference>
<feature type="compositionally biased region" description="Low complexity" evidence="6">
    <location>
        <begin position="21"/>
        <end position="51"/>
    </location>
</feature>
<dbReference type="Gene3D" id="1.20.5.170">
    <property type="match status" value="1"/>
</dbReference>
<dbReference type="SUPFAM" id="SSF64593">
    <property type="entry name" value="Intermediate filament protein, coiled coil region"/>
    <property type="match status" value="2"/>
</dbReference>
<dbReference type="Pfam" id="PF04732">
    <property type="entry name" value="Filament_head"/>
    <property type="match status" value="1"/>
</dbReference>
<dbReference type="PaxDb" id="8030-ENSSSAP00000116978"/>
<feature type="domain" description="IF rod" evidence="7">
    <location>
        <begin position="96"/>
        <end position="408"/>
    </location>
</feature>
<evidence type="ECO:0000313" key="8">
    <source>
        <dbReference type="Proteomes" id="UP001652741"/>
    </source>
</evidence>
<dbReference type="InterPro" id="IPR018039">
    <property type="entry name" value="IF_conserved"/>
</dbReference>
<dbReference type="AlphaFoldDB" id="A0A1S3PFE5"/>
<dbReference type="KEGG" id="sasa:106585106"/>
<feature type="coiled-coil region" evidence="5">
    <location>
        <begin position="100"/>
        <end position="239"/>
    </location>
</feature>
<dbReference type="Proteomes" id="UP001652741">
    <property type="component" value="Chromosome ssa24"/>
</dbReference>
<dbReference type="Gene3D" id="1.20.5.1160">
    <property type="entry name" value="Vasodilator-stimulated phosphoprotein"/>
    <property type="match status" value="1"/>
</dbReference>
<dbReference type="InterPro" id="IPR006821">
    <property type="entry name" value="Intermed_filament_DNA-bd"/>
</dbReference>
<dbReference type="GO" id="GO:0045109">
    <property type="term" value="P:intermediate filament organization"/>
    <property type="evidence" value="ECO:0007669"/>
    <property type="project" value="TreeGrafter"/>
</dbReference>
<name>A0A1S3PFE5_SALSA</name>
<dbReference type="PROSITE" id="PS51842">
    <property type="entry name" value="IF_ROD_2"/>
    <property type="match status" value="1"/>
</dbReference>
<keyword evidence="2 5" id="KW-0175">Coiled coil</keyword>
<dbReference type="GO" id="GO:0005737">
    <property type="term" value="C:cytoplasm"/>
    <property type="evidence" value="ECO:0007669"/>
    <property type="project" value="TreeGrafter"/>
</dbReference>
<dbReference type="PROSITE" id="PS00226">
    <property type="entry name" value="IF_ROD_1"/>
    <property type="match status" value="1"/>
</dbReference>
<sequence length="513" mass="58637">MSYSGDVYSSSSYRKIFGDAPRSSGRMSVGSSPSRLSGGYRSSGSHRNYGSPSMVTSSGYRKVGAGRNFHSSMPDSMDLTQSTAVTNEMKIIRTNEKEQLQGLNDRFVSFIEKVHNLEQQNKVLEAEVTLLRQRHTEPSRLHDLYEQEIRELRARVEELTHEKSQMHLDCVQMNEMLDRMKEKLDEETRLREEAEGTLKSYRKDVDDATMSRLELEKKVESLLDEIAFLRKVHEEEQQELQVSLQATQVSVEMDMRDGKPDLAVALKDIRAQYEVLSAKNQNQAEEWYRSKFASVNEAASRNQDQVKHSREELNEYRRQVQARSLEIEALRGHNEALERQMAEMEDRHSNEMGEMQETIQELESALRSTKGEMSRHLREYQDLLNVKMALDIEIAAYRKLLEGEECRLSTVGGNILQSGYSGFSYSSSRSYALGSSAPYRMRGAKPEEPEKEEDEEEKEEEEEGEEGGDGEENGDENAVENGEGDEEEDEEEEEDVQKKKEEKGGAPSKSTKS</sequence>
<dbReference type="GO" id="GO:0005882">
    <property type="term" value="C:intermediate filament"/>
    <property type="evidence" value="ECO:0007669"/>
    <property type="project" value="UniProtKB-KW"/>
</dbReference>
<dbReference type="GO" id="GO:0005200">
    <property type="term" value="F:structural constituent of cytoskeleton"/>
    <property type="evidence" value="ECO:0007669"/>
    <property type="project" value="TreeGrafter"/>
</dbReference>
<evidence type="ECO:0000256" key="4">
    <source>
        <dbReference type="RuleBase" id="RU000685"/>
    </source>
</evidence>
<dbReference type="PANTHER" id="PTHR45652:SF13">
    <property type="entry name" value="NEUROFILAMENT LIGHT POLYPEPTIDE"/>
    <property type="match status" value="1"/>
</dbReference>
<dbReference type="FunFam" id="1.20.5.1160:FF:000001">
    <property type="entry name" value="Keratin type II"/>
    <property type="match status" value="1"/>
</dbReference>
<dbReference type="Pfam" id="PF00038">
    <property type="entry name" value="Filament"/>
    <property type="match status" value="1"/>
</dbReference>
<dbReference type="STRING" id="8030.ENSSSAP00000116978"/>
<dbReference type="OrthoDB" id="2441647at2759"/>
<dbReference type="RefSeq" id="XP_014026423.1">
    <property type="nucleotide sequence ID" value="XM_014170948.2"/>
</dbReference>
<organism evidence="8 9">
    <name type="scientific">Salmo salar</name>
    <name type="common">Atlantic salmon</name>
    <dbReference type="NCBI Taxonomy" id="8030"/>
    <lineage>
        <taxon>Eukaryota</taxon>
        <taxon>Metazoa</taxon>
        <taxon>Chordata</taxon>
        <taxon>Craniata</taxon>
        <taxon>Vertebrata</taxon>
        <taxon>Euteleostomi</taxon>
        <taxon>Actinopterygii</taxon>
        <taxon>Neopterygii</taxon>
        <taxon>Teleostei</taxon>
        <taxon>Protacanthopterygii</taxon>
        <taxon>Salmoniformes</taxon>
        <taxon>Salmonidae</taxon>
        <taxon>Salmoninae</taxon>
        <taxon>Salmo</taxon>
    </lineage>
</organism>
<keyword evidence="1 4" id="KW-0403">Intermediate filament</keyword>
<dbReference type="Gene3D" id="1.20.5.500">
    <property type="entry name" value="Single helix bin"/>
    <property type="match status" value="1"/>
</dbReference>